<evidence type="ECO:0000313" key="6">
    <source>
        <dbReference type="EMBL" id="RHY31528.1"/>
    </source>
</evidence>
<keyword evidence="7" id="KW-1185">Reference proteome</keyword>
<dbReference type="VEuPathDB" id="FungiDB:H310_05761"/>
<comment type="caution">
    <text evidence="6">The sequence shown here is derived from an EMBL/GenBank/DDBJ whole genome shotgun (WGS) entry which is preliminary data.</text>
</comment>
<dbReference type="VEuPathDB" id="FungiDB:H310_05760"/>
<evidence type="ECO:0000256" key="4">
    <source>
        <dbReference type="SAM" id="MobiDB-lite"/>
    </source>
</evidence>
<accession>A0A418B0S2</accession>
<dbReference type="EMBL" id="QUSY01000207">
    <property type="protein sequence ID" value="RHY31528.1"/>
    <property type="molecule type" value="Genomic_DNA"/>
</dbReference>
<evidence type="ECO:0000256" key="1">
    <source>
        <dbReference type="ARBA" id="ARBA00005771"/>
    </source>
</evidence>
<comment type="similarity">
    <text evidence="1">Belongs to the sulfotransferase 1 family.</text>
</comment>
<protein>
    <recommendedName>
        <fullName evidence="5">Sulfotransferase domain-containing protein</fullName>
    </recommendedName>
</protein>
<feature type="region of interest" description="Disordered" evidence="4">
    <location>
        <begin position="546"/>
        <end position="565"/>
    </location>
</feature>
<proteinExistence type="inferred from homology"/>
<evidence type="ECO:0000256" key="2">
    <source>
        <dbReference type="ARBA" id="ARBA00022679"/>
    </source>
</evidence>
<dbReference type="Pfam" id="PF00685">
    <property type="entry name" value="Sulfotransfer_1"/>
    <property type="match status" value="1"/>
</dbReference>
<dbReference type="AlphaFoldDB" id="A0A418B0S2"/>
<dbReference type="Gene3D" id="1.20.5.190">
    <property type="match status" value="1"/>
</dbReference>
<dbReference type="Proteomes" id="UP000285060">
    <property type="component" value="Unassembled WGS sequence"/>
</dbReference>
<feature type="domain" description="Sulfotransferase" evidence="5">
    <location>
        <begin position="32"/>
        <end position="253"/>
    </location>
</feature>
<dbReference type="SUPFAM" id="SSF52540">
    <property type="entry name" value="P-loop containing nucleoside triphosphate hydrolases"/>
    <property type="match status" value="1"/>
</dbReference>
<organism evidence="6 7">
    <name type="scientific">Aphanomyces invadans</name>
    <dbReference type="NCBI Taxonomy" id="157072"/>
    <lineage>
        <taxon>Eukaryota</taxon>
        <taxon>Sar</taxon>
        <taxon>Stramenopiles</taxon>
        <taxon>Oomycota</taxon>
        <taxon>Saprolegniomycetes</taxon>
        <taxon>Saprolegniales</taxon>
        <taxon>Verrucalvaceae</taxon>
        <taxon>Aphanomyces</taxon>
    </lineage>
</organism>
<gene>
    <name evidence="6" type="ORF">DYB32_003390</name>
</gene>
<dbReference type="PANTHER" id="PTHR11783">
    <property type="entry name" value="SULFOTRANSFERASE SULT"/>
    <property type="match status" value="1"/>
</dbReference>
<reference evidence="6 7" key="1">
    <citation type="submission" date="2018-08" db="EMBL/GenBank/DDBJ databases">
        <title>Aphanomyces genome sequencing and annotation.</title>
        <authorList>
            <person name="Minardi D."/>
            <person name="Oidtmann B."/>
            <person name="Van Der Giezen M."/>
            <person name="Studholme D.J."/>
        </authorList>
    </citation>
    <scope>NUCLEOTIDE SEQUENCE [LARGE SCALE GENOMIC DNA]</scope>
    <source>
        <strain evidence="6 7">NJM0002</strain>
    </source>
</reference>
<dbReference type="Gene3D" id="3.40.50.300">
    <property type="entry name" value="P-loop containing nucleotide triphosphate hydrolases"/>
    <property type="match status" value="1"/>
</dbReference>
<evidence type="ECO:0000259" key="5">
    <source>
        <dbReference type="Pfam" id="PF00685"/>
    </source>
</evidence>
<keyword evidence="2" id="KW-0808">Transferase</keyword>
<dbReference type="InterPro" id="IPR027417">
    <property type="entry name" value="P-loop_NTPase"/>
</dbReference>
<sequence>MPADLIHHDGFPLPPTYSIEHFVSGQTLPARPSDVFVCAYPDCGTSWVLGLVIALLREDENAVQAAIDDAATVPHLERDGREACERMTSKDVVRLFRTHLPYDRTPHHDDAKYIVVGRNPKDTSASYYYRHIQDQAIWGDYFDAFLAGNVEFGDFFEFFVPWFRRHGDNNVLFLTYEYLLAEPRDGLLRIARFLGQDALEDRLVEHDSTLLRAILHAVQTEKSRVKVGGWRNLYTSEQSAAMDARFREMTSGTGAEHMWSDDALEAELARELAALDLDEGDESGVDGAVVAEPYRRLDLNDLLAREESANFSIESETWHTYAAATAKCDADLFAILEASLQDLQTSTPPIVTEPELEQAISSVEDAPPAPAPMTAWILQLTEERQRRLASTRSHSSDERLTAADRLVALRQTQVELEERNRMMAAFAAQVEEARLQRERKIEAEKAAMDRQRMEEEAVAKVAAQREREAAQVAIAIIDMMAEDRIGMVLRRHNQKEDRARREGAERGGMAREDESACERRRVEREVAMRLEAQAEELRQHQIRQKQYDEARRRESAERSAMEVEEVHQRAVHASIERERQVKEAEKRKQLDLEKHKAEQRKLAAAKHALEEKQRLERLQREAERAEEARRQQELMQAAKQQEDLKRQQDEAIRLEQIWKKQREDAIHEEHLRLKKLHAEAVQRQKLHFQQQVLPATIAWVRCRQQESLARQLMALEEQRSGIIEADDKLHVRQYQLTKWLRRWQAIVGGQRRRRLQSQQLERQRRERRERAAAGRIQSSWRVAATKKQLQRQQNEYRMASAARHIQLVWKKYRLRQRQQHLLDRQMHTATAAAKVQSAYRGFHIRKKLTSALAAIKVS</sequence>
<dbReference type="InterPro" id="IPR000863">
    <property type="entry name" value="Sulfotransferase_dom"/>
</dbReference>
<dbReference type="PROSITE" id="PS50096">
    <property type="entry name" value="IQ"/>
    <property type="match status" value="2"/>
</dbReference>
<dbReference type="GO" id="GO:0008146">
    <property type="term" value="F:sulfotransferase activity"/>
    <property type="evidence" value="ECO:0007669"/>
    <property type="project" value="InterPro"/>
</dbReference>
<keyword evidence="3" id="KW-0175">Coiled coil</keyword>
<evidence type="ECO:0000256" key="3">
    <source>
        <dbReference type="SAM" id="Coils"/>
    </source>
</evidence>
<feature type="coiled-coil region" evidence="3">
    <location>
        <begin position="592"/>
        <end position="657"/>
    </location>
</feature>
<evidence type="ECO:0000313" key="7">
    <source>
        <dbReference type="Proteomes" id="UP000285060"/>
    </source>
</evidence>
<name>A0A418B0S2_9STRA</name>